<proteinExistence type="predicted"/>
<feature type="compositionally biased region" description="Polar residues" evidence="1">
    <location>
        <begin position="243"/>
        <end position="255"/>
    </location>
</feature>
<dbReference type="EMBL" id="MCFC01000114">
    <property type="protein sequence ID" value="ORY21297.1"/>
    <property type="molecule type" value="Genomic_DNA"/>
</dbReference>
<organism evidence="2 3">
    <name type="scientific">Naematelia encephala</name>
    <dbReference type="NCBI Taxonomy" id="71784"/>
    <lineage>
        <taxon>Eukaryota</taxon>
        <taxon>Fungi</taxon>
        <taxon>Dikarya</taxon>
        <taxon>Basidiomycota</taxon>
        <taxon>Agaricomycotina</taxon>
        <taxon>Tremellomycetes</taxon>
        <taxon>Tremellales</taxon>
        <taxon>Naemateliaceae</taxon>
        <taxon>Naematelia</taxon>
    </lineage>
</organism>
<reference evidence="2 3" key="1">
    <citation type="submission" date="2016-07" db="EMBL/GenBank/DDBJ databases">
        <title>Pervasive Adenine N6-methylation of Active Genes in Fungi.</title>
        <authorList>
            <consortium name="DOE Joint Genome Institute"/>
            <person name="Mondo S.J."/>
            <person name="Dannebaum R.O."/>
            <person name="Kuo R.C."/>
            <person name="Labutti K."/>
            <person name="Haridas S."/>
            <person name="Kuo A."/>
            <person name="Salamov A."/>
            <person name="Ahrendt S.R."/>
            <person name="Lipzen A."/>
            <person name="Sullivan W."/>
            <person name="Andreopoulos W.B."/>
            <person name="Clum A."/>
            <person name="Lindquist E."/>
            <person name="Daum C."/>
            <person name="Ramamoorthy G.K."/>
            <person name="Gryganskyi A."/>
            <person name="Culley D."/>
            <person name="Magnuson J.K."/>
            <person name="James T.Y."/>
            <person name="O'Malley M.A."/>
            <person name="Stajich J.E."/>
            <person name="Spatafora J.W."/>
            <person name="Visel A."/>
            <person name="Grigoriev I.V."/>
        </authorList>
    </citation>
    <scope>NUCLEOTIDE SEQUENCE [LARGE SCALE GENOMIC DNA]</scope>
    <source>
        <strain evidence="2 3">68-887.2</strain>
    </source>
</reference>
<gene>
    <name evidence="2" type="ORF">BCR39DRAFT_508428</name>
</gene>
<dbReference type="Proteomes" id="UP000193986">
    <property type="component" value="Unassembled WGS sequence"/>
</dbReference>
<evidence type="ECO:0000256" key="1">
    <source>
        <dbReference type="SAM" id="MobiDB-lite"/>
    </source>
</evidence>
<keyword evidence="3" id="KW-1185">Reference proteome</keyword>
<sequence>MAGTPDKRRWPRNRTHSLTAPPLQRPLIFPHETSGTLDFRMPQTLQHKQRDPQPPLIQPPPRKLPAGQREVSGERSGTVSTWAKNQDTVKPVALAPPLLVQAPHPGHTLQVHLQAVMSHPPIVALQQKLFPGGIPRRDPQPKGMHPPNCSQIVDARSDDRASRVDEFTKLVTLLYRSVHTTCLTFHQKNELLTHVQLLNLTWNPQDPGTSQLKEHLDRLESEITDIKGVPPDAQTVEWDKDTAVSTSAGPSSTTPLWAEPGPSAGTSR</sequence>
<protein>
    <submittedName>
        <fullName evidence="2">Uncharacterized protein</fullName>
    </submittedName>
</protein>
<evidence type="ECO:0000313" key="2">
    <source>
        <dbReference type="EMBL" id="ORY21297.1"/>
    </source>
</evidence>
<dbReference type="AlphaFoldDB" id="A0A1Y2AGI4"/>
<dbReference type="InParanoid" id="A0A1Y2AGI4"/>
<feature type="region of interest" description="Disordered" evidence="1">
    <location>
        <begin position="1"/>
        <end position="80"/>
    </location>
</feature>
<accession>A0A1Y2AGI4</accession>
<feature type="compositionally biased region" description="Pro residues" evidence="1">
    <location>
        <begin position="52"/>
        <end position="63"/>
    </location>
</feature>
<comment type="caution">
    <text evidence="2">The sequence shown here is derived from an EMBL/GenBank/DDBJ whole genome shotgun (WGS) entry which is preliminary data.</text>
</comment>
<name>A0A1Y2AGI4_9TREE</name>
<evidence type="ECO:0000313" key="3">
    <source>
        <dbReference type="Proteomes" id="UP000193986"/>
    </source>
</evidence>
<feature type="region of interest" description="Disordered" evidence="1">
    <location>
        <begin position="226"/>
        <end position="268"/>
    </location>
</feature>